<sequence length="225" mass="24358">MMTPTPSSVIQAKLVGAAGGPGRREDEHRRPVRQGALLRVPGVHHRRGLLLAGAARQRRRRGRHRQVRHLGHRRPGALPQPRPHVLPRGRRRRRRLRHHQHGFVHPGKEVGGRASETREPTSGDGVSGQQGRSGKKEEGWHTGGAGVRGAERPLLPGDVGQDGAERRRALLRASRETGEGAAEPSGRDGPARRPARRRGAVVLLLRVIDDAAACRAPAAVGEGVV</sequence>
<dbReference type="Proteomes" id="UP000015106">
    <property type="component" value="Chromosome 7"/>
</dbReference>
<feature type="compositionally biased region" description="Basic and acidic residues" evidence="1">
    <location>
        <begin position="106"/>
        <end position="121"/>
    </location>
</feature>
<reference evidence="2" key="2">
    <citation type="submission" date="2018-03" db="EMBL/GenBank/DDBJ databases">
        <title>The Triticum urartu genome reveals the dynamic nature of wheat genome evolution.</title>
        <authorList>
            <person name="Ling H."/>
            <person name="Ma B."/>
            <person name="Shi X."/>
            <person name="Liu H."/>
            <person name="Dong L."/>
            <person name="Sun H."/>
            <person name="Cao Y."/>
            <person name="Gao Q."/>
            <person name="Zheng S."/>
            <person name="Li Y."/>
            <person name="Yu Y."/>
            <person name="Du H."/>
            <person name="Qi M."/>
            <person name="Li Y."/>
            <person name="Yu H."/>
            <person name="Cui Y."/>
            <person name="Wang N."/>
            <person name="Chen C."/>
            <person name="Wu H."/>
            <person name="Zhao Y."/>
            <person name="Zhang J."/>
            <person name="Li Y."/>
            <person name="Zhou W."/>
            <person name="Zhang B."/>
            <person name="Hu W."/>
            <person name="Eijk M."/>
            <person name="Tang J."/>
            <person name="Witsenboer H."/>
            <person name="Zhao S."/>
            <person name="Li Z."/>
            <person name="Zhang A."/>
            <person name="Wang D."/>
            <person name="Liang C."/>
        </authorList>
    </citation>
    <scope>NUCLEOTIDE SEQUENCE [LARGE SCALE GENOMIC DNA]</scope>
    <source>
        <strain evidence="2">cv. G1812</strain>
    </source>
</reference>
<reference evidence="2" key="3">
    <citation type="submission" date="2022-06" db="UniProtKB">
        <authorList>
            <consortium name="EnsemblPlants"/>
        </authorList>
    </citation>
    <scope>IDENTIFICATION</scope>
</reference>
<feature type="compositionally biased region" description="Basic and acidic residues" evidence="1">
    <location>
        <begin position="163"/>
        <end position="178"/>
    </location>
</feature>
<gene>
    <name evidence="2" type="primary">LOC125523431</name>
</gene>
<dbReference type="EnsemblPlants" id="TuG1812G0700004789.01.T01">
    <property type="protein sequence ID" value="TuG1812G0700004789.01.T01"/>
    <property type="gene ID" value="TuG1812G0700004789.01"/>
</dbReference>
<feature type="compositionally biased region" description="Basic residues" evidence="1">
    <location>
        <begin position="56"/>
        <end position="75"/>
    </location>
</feature>
<evidence type="ECO:0000313" key="3">
    <source>
        <dbReference type="Proteomes" id="UP000015106"/>
    </source>
</evidence>
<dbReference type="Gramene" id="TuG1812G0700004789.01.T01">
    <property type="protein sequence ID" value="TuG1812G0700004789.01.T01"/>
    <property type="gene ID" value="TuG1812G0700004789.01"/>
</dbReference>
<protein>
    <submittedName>
        <fullName evidence="2">Uncharacterized protein</fullName>
    </submittedName>
</protein>
<keyword evidence="3" id="KW-1185">Reference proteome</keyword>
<proteinExistence type="predicted"/>
<dbReference type="AlphaFoldDB" id="A0A8R7R937"/>
<reference evidence="3" key="1">
    <citation type="journal article" date="2013" name="Nature">
        <title>Draft genome of the wheat A-genome progenitor Triticum urartu.</title>
        <authorList>
            <person name="Ling H.Q."/>
            <person name="Zhao S."/>
            <person name="Liu D."/>
            <person name="Wang J."/>
            <person name="Sun H."/>
            <person name="Zhang C."/>
            <person name="Fan H."/>
            <person name="Li D."/>
            <person name="Dong L."/>
            <person name="Tao Y."/>
            <person name="Gao C."/>
            <person name="Wu H."/>
            <person name="Li Y."/>
            <person name="Cui Y."/>
            <person name="Guo X."/>
            <person name="Zheng S."/>
            <person name="Wang B."/>
            <person name="Yu K."/>
            <person name="Liang Q."/>
            <person name="Yang W."/>
            <person name="Lou X."/>
            <person name="Chen J."/>
            <person name="Feng M."/>
            <person name="Jian J."/>
            <person name="Zhang X."/>
            <person name="Luo G."/>
            <person name="Jiang Y."/>
            <person name="Liu J."/>
            <person name="Wang Z."/>
            <person name="Sha Y."/>
            <person name="Zhang B."/>
            <person name="Wu H."/>
            <person name="Tang D."/>
            <person name="Shen Q."/>
            <person name="Xue P."/>
            <person name="Zou S."/>
            <person name="Wang X."/>
            <person name="Liu X."/>
            <person name="Wang F."/>
            <person name="Yang Y."/>
            <person name="An X."/>
            <person name="Dong Z."/>
            <person name="Zhang K."/>
            <person name="Zhang X."/>
            <person name="Luo M.C."/>
            <person name="Dvorak J."/>
            <person name="Tong Y."/>
            <person name="Wang J."/>
            <person name="Yang H."/>
            <person name="Li Z."/>
            <person name="Wang D."/>
            <person name="Zhang A."/>
            <person name="Wang J."/>
        </authorList>
    </citation>
    <scope>NUCLEOTIDE SEQUENCE</scope>
    <source>
        <strain evidence="3">cv. G1812</strain>
    </source>
</reference>
<feature type="region of interest" description="Disordered" evidence="1">
    <location>
        <begin position="54"/>
        <end position="196"/>
    </location>
</feature>
<organism evidence="2 3">
    <name type="scientific">Triticum urartu</name>
    <name type="common">Red wild einkorn</name>
    <name type="synonym">Crithodium urartu</name>
    <dbReference type="NCBI Taxonomy" id="4572"/>
    <lineage>
        <taxon>Eukaryota</taxon>
        <taxon>Viridiplantae</taxon>
        <taxon>Streptophyta</taxon>
        <taxon>Embryophyta</taxon>
        <taxon>Tracheophyta</taxon>
        <taxon>Spermatophyta</taxon>
        <taxon>Magnoliopsida</taxon>
        <taxon>Liliopsida</taxon>
        <taxon>Poales</taxon>
        <taxon>Poaceae</taxon>
        <taxon>BOP clade</taxon>
        <taxon>Pooideae</taxon>
        <taxon>Triticodae</taxon>
        <taxon>Triticeae</taxon>
        <taxon>Triticinae</taxon>
        <taxon>Triticum</taxon>
    </lineage>
</organism>
<name>A0A8R7R937_TRIUA</name>
<evidence type="ECO:0000313" key="2">
    <source>
        <dbReference type="EnsemblPlants" id="TuG1812G0700004789.01.T01"/>
    </source>
</evidence>
<accession>A0A8R7R937</accession>
<feature type="compositionally biased region" description="Basic residues" evidence="1">
    <location>
        <begin position="85"/>
        <end position="102"/>
    </location>
</feature>
<evidence type="ECO:0000256" key="1">
    <source>
        <dbReference type="SAM" id="MobiDB-lite"/>
    </source>
</evidence>